<evidence type="ECO:0000256" key="2">
    <source>
        <dbReference type="ARBA" id="ARBA00022737"/>
    </source>
</evidence>
<reference evidence="5 6" key="1">
    <citation type="submission" date="2017-04" db="EMBL/GenBank/DDBJ databases">
        <title>Novel microbial lineages endemic to geothermal iron-oxide mats fill important gaps in the evolutionary history of Archaea.</title>
        <authorList>
            <person name="Jay Z.J."/>
            <person name="Beam J.P."/>
            <person name="Dlakic M."/>
            <person name="Rusch D.B."/>
            <person name="Kozubal M.A."/>
            <person name="Inskeep W.P."/>
        </authorList>
    </citation>
    <scope>NUCLEOTIDE SEQUENCE [LARGE SCALE GENOMIC DNA]</scope>
    <source>
        <strain evidence="5">BE_D</strain>
    </source>
</reference>
<keyword evidence="4" id="KW-0804">Transcription</keyword>
<evidence type="ECO:0000256" key="4">
    <source>
        <dbReference type="ARBA" id="ARBA00023163"/>
    </source>
</evidence>
<proteinExistence type="inferred from homology"/>
<evidence type="ECO:0000256" key="3">
    <source>
        <dbReference type="ARBA" id="ARBA00023125"/>
    </source>
</evidence>
<keyword evidence="2" id="KW-0677">Repeat</keyword>
<dbReference type="EMBL" id="NEXF01000257">
    <property type="protein sequence ID" value="PSO07417.1"/>
    <property type="molecule type" value="Genomic_DNA"/>
</dbReference>
<dbReference type="AlphaFoldDB" id="A0A2R6C946"/>
<dbReference type="Pfam" id="PF00352">
    <property type="entry name" value="TBP"/>
    <property type="match status" value="2"/>
</dbReference>
<dbReference type="GO" id="GO:0006352">
    <property type="term" value="P:DNA-templated transcription initiation"/>
    <property type="evidence" value="ECO:0007669"/>
    <property type="project" value="InterPro"/>
</dbReference>
<dbReference type="PANTHER" id="PTHR10126">
    <property type="entry name" value="TATA-BOX BINDING PROTEIN"/>
    <property type="match status" value="1"/>
</dbReference>
<dbReference type="GO" id="GO:0003677">
    <property type="term" value="F:DNA binding"/>
    <property type="evidence" value="ECO:0007669"/>
    <property type="project" value="UniProtKB-KW"/>
</dbReference>
<protein>
    <recommendedName>
        <fullName evidence="7">TATA-box-binding protein</fullName>
    </recommendedName>
</protein>
<dbReference type="Proteomes" id="UP000242015">
    <property type="component" value="Unassembled WGS sequence"/>
</dbReference>
<evidence type="ECO:0008006" key="7">
    <source>
        <dbReference type="Google" id="ProtNLM"/>
    </source>
</evidence>
<dbReference type="SUPFAM" id="SSF55945">
    <property type="entry name" value="TATA-box binding protein-like"/>
    <property type="match status" value="2"/>
</dbReference>
<evidence type="ECO:0000256" key="1">
    <source>
        <dbReference type="ARBA" id="ARBA00005560"/>
    </source>
</evidence>
<dbReference type="InterPro" id="IPR012295">
    <property type="entry name" value="TBP_dom_sf"/>
</dbReference>
<comment type="similarity">
    <text evidence="1">Belongs to the TBP family.</text>
</comment>
<accession>A0A2R6C946</accession>
<sequence length="289" mass="31926">MCTALYSDVEIRLRNKVCRADFGCTVDLNRVRLELPDKYTVRENFPGLVYKGGGQRKASGTVLLFSNGSIIITGEDSNEIITRILGDVASDLRSLGYQPRENVGLRVVNSVAQFRMRRAVDIVLFARSTPGSRLDRSRFPAVTWRDPRTGCTIRLFRNGAGVVLGSGDQAKIKQAVYNLYEIITKMGADETKGVNANHIRMYSTGVNNSDKEPKGAVNGSSQEVDRVRLSELSVKLFGASISRTLMKNIDILIGEKQRYALKEIGQVLVDLIGDAPTNAFLDKLREHAA</sequence>
<gene>
    <name evidence="5" type="ORF">B9Q04_11040</name>
</gene>
<dbReference type="InterPro" id="IPR000814">
    <property type="entry name" value="TBP"/>
</dbReference>
<evidence type="ECO:0000313" key="5">
    <source>
        <dbReference type="EMBL" id="PSO07417.1"/>
    </source>
</evidence>
<dbReference type="Gene3D" id="3.30.310.10">
    <property type="entry name" value="TATA-Binding Protein"/>
    <property type="match status" value="2"/>
</dbReference>
<evidence type="ECO:0000313" key="6">
    <source>
        <dbReference type="Proteomes" id="UP000242015"/>
    </source>
</evidence>
<comment type="caution">
    <text evidence="5">The sequence shown here is derived from an EMBL/GenBank/DDBJ whole genome shotgun (WGS) entry which is preliminary data.</text>
</comment>
<keyword evidence="3" id="KW-0238">DNA-binding</keyword>
<name>A0A2R6C946_9ARCH</name>
<organism evidence="5 6">
    <name type="scientific">Candidatus Marsarchaeota G2 archaeon BE_D</name>
    <dbReference type="NCBI Taxonomy" id="1978158"/>
    <lineage>
        <taxon>Archaea</taxon>
        <taxon>Candidatus Marsarchaeota</taxon>
        <taxon>Candidatus Marsarchaeota group 2</taxon>
    </lineage>
</organism>